<name>A0A6N8IPV4_9BURK</name>
<gene>
    <name evidence="3" type="ORF">GON04_00270</name>
</gene>
<evidence type="ECO:0000313" key="3">
    <source>
        <dbReference type="EMBL" id="MVQ27863.1"/>
    </source>
</evidence>
<dbReference type="AlphaFoldDB" id="A0A6N8IPV4"/>
<dbReference type="InterPro" id="IPR024975">
    <property type="entry name" value="NOV_C"/>
</dbReference>
<dbReference type="Proteomes" id="UP000469385">
    <property type="component" value="Unassembled WGS sequence"/>
</dbReference>
<evidence type="ECO:0000313" key="4">
    <source>
        <dbReference type="Proteomes" id="UP000469385"/>
    </source>
</evidence>
<feature type="domain" description="Protein NO VEIN C-terminal" evidence="2">
    <location>
        <begin position="209"/>
        <end position="294"/>
    </location>
</feature>
<organism evidence="3 4">
    <name type="scientific">Ramlibacter pinisoli</name>
    <dbReference type="NCBI Taxonomy" id="2682844"/>
    <lineage>
        <taxon>Bacteria</taxon>
        <taxon>Pseudomonadati</taxon>
        <taxon>Pseudomonadota</taxon>
        <taxon>Betaproteobacteria</taxon>
        <taxon>Burkholderiales</taxon>
        <taxon>Comamonadaceae</taxon>
        <taxon>Ramlibacter</taxon>
    </lineage>
</organism>
<proteinExistence type="predicted"/>
<evidence type="ECO:0000256" key="1">
    <source>
        <dbReference type="SAM" id="MobiDB-lite"/>
    </source>
</evidence>
<keyword evidence="4" id="KW-1185">Reference proteome</keyword>
<evidence type="ECO:0000259" key="2">
    <source>
        <dbReference type="Pfam" id="PF13020"/>
    </source>
</evidence>
<accession>A0A6N8IPV4</accession>
<dbReference type="EMBL" id="WSEL01000002">
    <property type="protein sequence ID" value="MVQ27863.1"/>
    <property type="molecule type" value="Genomic_DNA"/>
</dbReference>
<feature type="region of interest" description="Disordered" evidence="1">
    <location>
        <begin position="171"/>
        <end position="195"/>
    </location>
</feature>
<sequence>MENEVDIRVFKVVDRIRANTPRLGITEVIEKLGVRNTRSPEVKFEYAWRLPAGGSAVALWSEDIRVHPRTGHWFYVESLNIRHRRGGGLRNDDQVARTKTRVAVLREAFDKRTKFISLLQINRVPIDLLEQSAAAQVGVRVKDEYQWRVALWDEEGQRAVLVRGEGWNPTLEEIDGSAEPDARLEESTAPDPSDQIRLRFPDQQHRDQVEAISMAVATKYYRARGFTVEDVSPENLGYDLVVRGASGGAVTYVEVKGTSMYTQAFFLTRNELKAATSLSAWHLALVTSALTVPEMEVLTAKEALDRFGMDPLVWHCTPKLAGALSEEDRGPD</sequence>
<protein>
    <submittedName>
        <fullName evidence="3">DUF3883 domain-containing protein</fullName>
    </submittedName>
</protein>
<reference evidence="3 4" key="1">
    <citation type="submission" date="2019-12" db="EMBL/GenBank/DDBJ databases">
        <authorList>
            <person name="Huq M.A."/>
        </authorList>
    </citation>
    <scope>NUCLEOTIDE SEQUENCE [LARGE SCALE GENOMIC DNA]</scope>
    <source>
        <strain evidence="3 4">MAH-25</strain>
    </source>
</reference>
<comment type="caution">
    <text evidence="3">The sequence shown here is derived from an EMBL/GenBank/DDBJ whole genome shotgun (WGS) entry which is preliminary data.</text>
</comment>
<dbReference type="RefSeq" id="WP_157396007.1">
    <property type="nucleotide sequence ID" value="NZ_WSEL01000002.1"/>
</dbReference>
<dbReference type="Pfam" id="PF13020">
    <property type="entry name" value="NOV_C"/>
    <property type="match status" value="1"/>
</dbReference>